<protein>
    <submittedName>
        <fullName evidence="3 4">PiggyBac transposable element-derived protein 2-like</fullName>
    </submittedName>
</protein>
<dbReference type="Proteomes" id="UP001652625">
    <property type="component" value="Chromosome 12"/>
</dbReference>
<reference evidence="3 4" key="1">
    <citation type="submission" date="2025-05" db="UniProtKB">
        <authorList>
            <consortium name="RefSeq"/>
        </authorList>
    </citation>
    <scope>IDENTIFICATION</scope>
</reference>
<gene>
    <name evidence="3 4" type="primary">LOC136088928</name>
</gene>
<evidence type="ECO:0000313" key="3">
    <source>
        <dbReference type="RefSeq" id="XP_065670191.1"/>
    </source>
</evidence>
<keyword evidence="2" id="KW-1185">Reference proteome</keyword>
<dbReference type="GeneID" id="136088928"/>
<proteinExistence type="predicted"/>
<evidence type="ECO:0000313" key="2">
    <source>
        <dbReference type="Proteomes" id="UP001652625"/>
    </source>
</evidence>
<dbReference type="PANTHER" id="PTHR47272:SF1">
    <property type="entry name" value="PIGGYBAC TRANSPOSABLE ELEMENT-DERIVED PROTEIN 3-LIKE"/>
    <property type="match status" value="1"/>
</dbReference>
<dbReference type="PANTHER" id="PTHR47272">
    <property type="entry name" value="DDE_TNP_1_7 DOMAIN-CONTAINING PROTEIN"/>
    <property type="match status" value="1"/>
</dbReference>
<accession>A0ABM4D7A1</accession>
<feature type="domain" description="PiggyBac transposable element-derived protein" evidence="1">
    <location>
        <begin position="1"/>
        <end position="180"/>
    </location>
</feature>
<evidence type="ECO:0000313" key="4">
    <source>
        <dbReference type="RefSeq" id="XP_065670192.1"/>
    </source>
</evidence>
<organism evidence="2 4">
    <name type="scientific">Hydra vulgaris</name>
    <name type="common">Hydra</name>
    <name type="synonym">Hydra attenuata</name>
    <dbReference type="NCBI Taxonomy" id="6087"/>
    <lineage>
        <taxon>Eukaryota</taxon>
        <taxon>Metazoa</taxon>
        <taxon>Cnidaria</taxon>
        <taxon>Hydrozoa</taxon>
        <taxon>Hydroidolina</taxon>
        <taxon>Anthoathecata</taxon>
        <taxon>Aplanulata</taxon>
        <taxon>Hydridae</taxon>
        <taxon>Hydra</taxon>
    </lineage>
</organism>
<name>A0ABM4D7A1_HYDVU</name>
<sequence>MSLNSFEEIKRFLHFSNNNKATCGDKLHKVRPLITKLVEHLKNISIEENLAVDEQIIPFKGRSSLKQYNPKKPHKWGYKVFVLSGVSGFNYNFELFTGKSDNVCVENEPDIGASGNVVIRLARTIPHNCNYKLYVDNWFNSIPLQIYMHSQGVFMVGTVRQNQLKKCPLPTKKELKKQKHGYYVEQLTVIEGCNIICCVLV</sequence>
<dbReference type="Pfam" id="PF13843">
    <property type="entry name" value="DDE_Tnp_1_7"/>
    <property type="match status" value="1"/>
</dbReference>
<dbReference type="InterPro" id="IPR029526">
    <property type="entry name" value="PGBD"/>
</dbReference>
<dbReference type="RefSeq" id="XP_065670192.1">
    <property type="nucleotide sequence ID" value="XM_065814120.1"/>
</dbReference>
<evidence type="ECO:0000259" key="1">
    <source>
        <dbReference type="Pfam" id="PF13843"/>
    </source>
</evidence>
<dbReference type="RefSeq" id="XP_065670191.1">
    <property type="nucleotide sequence ID" value="XM_065814119.1"/>
</dbReference>